<dbReference type="AlphaFoldDB" id="A0A4Z2JGT4"/>
<accession>A0A4Z2JGT4</accession>
<evidence type="ECO:0000313" key="2">
    <source>
        <dbReference type="EMBL" id="TNN88452.1"/>
    </source>
</evidence>
<gene>
    <name evidence="2" type="ORF">EYF80_001234</name>
</gene>
<feature type="region of interest" description="Disordered" evidence="1">
    <location>
        <begin position="39"/>
        <end position="59"/>
    </location>
</feature>
<protein>
    <submittedName>
        <fullName evidence="2">Uncharacterized protein</fullName>
    </submittedName>
</protein>
<evidence type="ECO:0000313" key="3">
    <source>
        <dbReference type="Proteomes" id="UP000314294"/>
    </source>
</evidence>
<evidence type="ECO:0000256" key="1">
    <source>
        <dbReference type="SAM" id="MobiDB-lite"/>
    </source>
</evidence>
<keyword evidence="3" id="KW-1185">Reference proteome</keyword>
<comment type="caution">
    <text evidence="2">The sequence shown here is derived from an EMBL/GenBank/DDBJ whole genome shotgun (WGS) entry which is preliminary data.</text>
</comment>
<organism evidence="2 3">
    <name type="scientific">Liparis tanakae</name>
    <name type="common">Tanaka's snailfish</name>
    <dbReference type="NCBI Taxonomy" id="230148"/>
    <lineage>
        <taxon>Eukaryota</taxon>
        <taxon>Metazoa</taxon>
        <taxon>Chordata</taxon>
        <taxon>Craniata</taxon>
        <taxon>Vertebrata</taxon>
        <taxon>Euteleostomi</taxon>
        <taxon>Actinopterygii</taxon>
        <taxon>Neopterygii</taxon>
        <taxon>Teleostei</taxon>
        <taxon>Neoteleostei</taxon>
        <taxon>Acanthomorphata</taxon>
        <taxon>Eupercaria</taxon>
        <taxon>Perciformes</taxon>
        <taxon>Cottioidei</taxon>
        <taxon>Cottales</taxon>
        <taxon>Liparidae</taxon>
        <taxon>Liparis</taxon>
    </lineage>
</organism>
<name>A0A4Z2JGT4_9TELE</name>
<sequence>MVCYDIHRKAPGMGSGSPLQKTQLAVRLPPITLTPADFHMTGSSSRTHQRPAPVQRTSVPECRVPEQTLGQRMLTGELKGNRCAVMSTVDYSCNIARKCAPPRLGHGLSVEPGLLSILPDEQLLLGRYNRGVGSFLFSTADRDTVRLVHTHFWSTLYCCPSPFKRRQRSAYALSVLVE</sequence>
<reference evidence="2 3" key="1">
    <citation type="submission" date="2019-03" db="EMBL/GenBank/DDBJ databases">
        <title>First draft genome of Liparis tanakae, snailfish: a comprehensive survey of snailfish specific genes.</title>
        <authorList>
            <person name="Kim W."/>
            <person name="Song I."/>
            <person name="Jeong J.-H."/>
            <person name="Kim D."/>
            <person name="Kim S."/>
            <person name="Ryu S."/>
            <person name="Song J.Y."/>
            <person name="Lee S.K."/>
        </authorList>
    </citation>
    <scope>NUCLEOTIDE SEQUENCE [LARGE SCALE GENOMIC DNA]</scope>
    <source>
        <tissue evidence="2">Muscle</tissue>
    </source>
</reference>
<dbReference type="Proteomes" id="UP000314294">
    <property type="component" value="Unassembled WGS sequence"/>
</dbReference>
<proteinExistence type="predicted"/>
<dbReference type="EMBL" id="SRLO01000005">
    <property type="protein sequence ID" value="TNN88452.1"/>
    <property type="molecule type" value="Genomic_DNA"/>
</dbReference>